<keyword evidence="1" id="KW-0732">Signal</keyword>
<feature type="chain" id="PRO_5040742736" evidence="1">
    <location>
        <begin position="21"/>
        <end position="103"/>
    </location>
</feature>
<dbReference type="RefSeq" id="WP_240712419.1">
    <property type="nucleotide sequence ID" value="NZ_JAKVTV010000001.1"/>
</dbReference>
<feature type="signal peptide" evidence="1">
    <location>
        <begin position="1"/>
        <end position="20"/>
    </location>
</feature>
<sequence length="103" mass="11429">MRIIAATGILFIMFFLTSCGSSKDNSGVKNENQYTGIIEPAGVTTYQYGTHRLQTKSTYYALRSESIDLSVYEDQKVTVTATEVEGYPLEGGPIYLEVESIEK</sequence>
<reference evidence="2" key="1">
    <citation type="submission" date="2022-03" db="EMBL/GenBank/DDBJ databases">
        <title>Gramella crocea sp. nov., isolated from activated sludge of a seafood processing plant.</title>
        <authorList>
            <person name="Zhang X."/>
        </authorList>
    </citation>
    <scope>NUCLEOTIDE SEQUENCE</scope>
    <source>
        <strain evidence="2">YJ019</strain>
    </source>
</reference>
<comment type="caution">
    <text evidence="2">The sequence shown here is derived from an EMBL/GenBank/DDBJ whole genome shotgun (WGS) entry which is preliminary data.</text>
</comment>
<gene>
    <name evidence="2" type="ORF">ML462_03905</name>
</gene>
<proteinExistence type="predicted"/>
<evidence type="ECO:0000313" key="2">
    <source>
        <dbReference type="EMBL" id="MCH4822308.1"/>
    </source>
</evidence>
<keyword evidence="3" id="KW-1185">Reference proteome</keyword>
<protein>
    <submittedName>
        <fullName evidence="2">Uncharacterized protein</fullName>
    </submittedName>
</protein>
<evidence type="ECO:0000256" key="1">
    <source>
        <dbReference type="SAM" id="SignalP"/>
    </source>
</evidence>
<dbReference type="EMBL" id="JAKVTV010000001">
    <property type="protein sequence ID" value="MCH4822308.1"/>
    <property type="molecule type" value="Genomic_DNA"/>
</dbReference>
<dbReference type="Proteomes" id="UP001139226">
    <property type="component" value="Unassembled WGS sequence"/>
</dbReference>
<dbReference type="PROSITE" id="PS51257">
    <property type="entry name" value="PROKAR_LIPOPROTEIN"/>
    <property type="match status" value="1"/>
</dbReference>
<evidence type="ECO:0000313" key="3">
    <source>
        <dbReference type="Proteomes" id="UP001139226"/>
    </source>
</evidence>
<organism evidence="2 3">
    <name type="scientific">Christiangramia lutea</name>
    <dbReference type="NCBI Taxonomy" id="1607951"/>
    <lineage>
        <taxon>Bacteria</taxon>
        <taxon>Pseudomonadati</taxon>
        <taxon>Bacteroidota</taxon>
        <taxon>Flavobacteriia</taxon>
        <taxon>Flavobacteriales</taxon>
        <taxon>Flavobacteriaceae</taxon>
        <taxon>Christiangramia</taxon>
    </lineage>
</organism>
<dbReference type="AlphaFoldDB" id="A0A9X1V3S4"/>
<accession>A0A9X1V3S4</accession>
<name>A0A9X1V3S4_9FLAO</name>